<name>A0A919K834_9ACTN</name>
<proteinExistence type="predicted"/>
<organism evidence="2 3">
    <name type="scientific">Actinoplanes siamensis</name>
    <dbReference type="NCBI Taxonomy" id="1223317"/>
    <lineage>
        <taxon>Bacteria</taxon>
        <taxon>Bacillati</taxon>
        <taxon>Actinomycetota</taxon>
        <taxon>Actinomycetes</taxon>
        <taxon>Micromonosporales</taxon>
        <taxon>Micromonosporaceae</taxon>
        <taxon>Actinoplanes</taxon>
    </lineage>
</organism>
<dbReference type="Gene3D" id="2.30.30.440">
    <property type="entry name" value="Domain of unknown function DUF1918"/>
    <property type="match status" value="1"/>
</dbReference>
<accession>A0A919K834</accession>
<protein>
    <recommendedName>
        <fullName evidence="1">DUF1918 domain-containing protein</fullName>
    </recommendedName>
</protein>
<dbReference type="Proteomes" id="UP000629619">
    <property type="component" value="Unassembled WGS sequence"/>
</dbReference>
<evidence type="ECO:0000313" key="2">
    <source>
        <dbReference type="EMBL" id="GIF02707.1"/>
    </source>
</evidence>
<dbReference type="AlphaFoldDB" id="A0A919K834"/>
<sequence length="62" mass="6693">MKAKTGDHVVIEVEGPHGHRREGVITVVGRADGLPPYQVHWLDDGNTTLLFPGPTARIEPGP</sequence>
<dbReference type="SUPFAM" id="SSF50118">
    <property type="entry name" value="Cell growth inhibitor/plasmid maintenance toxic component"/>
    <property type="match status" value="1"/>
</dbReference>
<evidence type="ECO:0000259" key="1">
    <source>
        <dbReference type="Pfam" id="PF08940"/>
    </source>
</evidence>
<feature type="domain" description="DUF1918" evidence="1">
    <location>
        <begin position="1"/>
        <end position="58"/>
    </location>
</feature>
<dbReference type="EMBL" id="BOMW01000004">
    <property type="protein sequence ID" value="GIF02707.1"/>
    <property type="molecule type" value="Genomic_DNA"/>
</dbReference>
<comment type="caution">
    <text evidence="2">The sequence shown here is derived from an EMBL/GenBank/DDBJ whole genome shotgun (WGS) entry which is preliminary data.</text>
</comment>
<dbReference type="Pfam" id="PF08940">
    <property type="entry name" value="DUF1918"/>
    <property type="match status" value="1"/>
</dbReference>
<dbReference type="InterPro" id="IPR015035">
    <property type="entry name" value="DUF1918"/>
</dbReference>
<keyword evidence="3" id="KW-1185">Reference proteome</keyword>
<reference evidence="2" key="1">
    <citation type="submission" date="2021-01" db="EMBL/GenBank/DDBJ databases">
        <title>Whole genome shotgun sequence of Actinoplanes siamensis NBRC 109076.</title>
        <authorList>
            <person name="Komaki H."/>
            <person name="Tamura T."/>
        </authorList>
    </citation>
    <scope>NUCLEOTIDE SEQUENCE</scope>
    <source>
        <strain evidence="2">NBRC 109076</strain>
    </source>
</reference>
<evidence type="ECO:0000313" key="3">
    <source>
        <dbReference type="Proteomes" id="UP000629619"/>
    </source>
</evidence>
<gene>
    <name evidence="2" type="ORF">Asi03nite_02450</name>
</gene>
<dbReference type="RefSeq" id="WP_203676344.1">
    <property type="nucleotide sequence ID" value="NZ_BOMW01000004.1"/>
</dbReference>